<dbReference type="AlphaFoldDB" id="A0A645IFF8"/>
<comment type="caution">
    <text evidence="1">The sequence shown here is derived from an EMBL/GenBank/DDBJ whole genome shotgun (WGS) entry which is preliminary data.</text>
</comment>
<sequence length="121" mass="13865">MRSDYIYCNPELDRMCKALKITRKTGLCFSEKLVVQYMFCFDIITNKLCREEFGLGKTRSAQIFKKLVNLGIAERYGAGAGTYYMLSPKATSEGVEVEDNSKDDELVWLEKLIKEKCPNRG</sequence>
<dbReference type="EMBL" id="VSSQ01113814">
    <property type="protein sequence ID" value="MPN50025.1"/>
    <property type="molecule type" value="Genomic_DNA"/>
</dbReference>
<accession>A0A645IFF8</accession>
<name>A0A645IFF8_9ZZZZ</name>
<protein>
    <submittedName>
        <fullName evidence="1">Uncharacterized protein</fullName>
    </submittedName>
</protein>
<organism evidence="1">
    <name type="scientific">bioreactor metagenome</name>
    <dbReference type="NCBI Taxonomy" id="1076179"/>
    <lineage>
        <taxon>unclassified sequences</taxon>
        <taxon>metagenomes</taxon>
        <taxon>ecological metagenomes</taxon>
    </lineage>
</organism>
<proteinExistence type="predicted"/>
<evidence type="ECO:0000313" key="1">
    <source>
        <dbReference type="EMBL" id="MPN50025.1"/>
    </source>
</evidence>
<reference evidence="1" key="1">
    <citation type="submission" date="2019-08" db="EMBL/GenBank/DDBJ databases">
        <authorList>
            <person name="Kucharzyk K."/>
            <person name="Murdoch R.W."/>
            <person name="Higgins S."/>
            <person name="Loffler F."/>
        </authorList>
    </citation>
    <scope>NUCLEOTIDE SEQUENCE</scope>
</reference>
<gene>
    <name evidence="1" type="ORF">SDC9_197650</name>
</gene>